<proteinExistence type="predicted"/>
<dbReference type="EMBL" id="BARS01022247">
    <property type="protein sequence ID" value="GAG12598.1"/>
    <property type="molecule type" value="Genomic_DNA"/>
</dbReference>
<name>X0VJD7_9ZZZZ</name>
<dbReference type="AlphaFoldDB" id="X0VJD7"/>
<comment type="caution">
    <text evidence="1">The sequence shown here is derived from an EMBL/GenBank/DDBJ whole genome shotgun (WGS) entry which is preliminary data.</text>
</comment>
<gene>
    <name evidence="1" type="ORF">S01H1_35595</name>
</gene>
<sequence>NLMSLVKTDKLRWCNIIDSKKMGGGCSIGKTWVYCAITSS</sequence>
<protein>
    <submittedName>
        <fullName evidence="1">Uncharacterized protein</fullName>
    </submittedName>
</protein>
<evidence type="ECO:0000313" key="1">
    <source>
        <dbReference type="EMBL" id="GAG12598.1"/>
    </source>
</evidence>
<reference evidence="1" key="1">
    <citation type="journal article" date="2014" name="Front. Microbiol.">
        <title>High frequency of phylogenetically diverse reductive dehalogenase-homologous genes in deep subseafloor sedimentary metagenomes.</title>
        <authorList>
            <person name="Kawai M."/>
            <person name="Futagami T."/>
            <person name="Toyoda A."/>
            <person name="Takaki Y."/>
            <person name="Nishi S."/>
            <person name="Hori S."/>
            <person name="Arai W."/>
            <person name="Tsubouchi T."/>
            <person name="Morono Y."/>
            <person name="Uchiyama I."/>
            <person name="Ito T."/>
            <person name="Fujiyama A."/>
            <person name="Inagaki F."/>
            <person name="Takami H."/>
        </authorList>
    </citation>
    <scope>NUCLEOTIDE SEQUENCE</scope>
    <source>
        <strain evidence="1">Expedition CK06-06</strain>
    </source>
</reference>
<feature type="non-terminal residue" evidence="1">
    <location>
        <position position="1"/>
    </location>
</feature>
<accession>X0VJD7</accession>
<organism evidence="1">
    <name type="scientific">marine sediment metagenome</name>
    <dbReference type="NCBI Taxonomy" id="412755"/>
    <lineage>
        <taxon>unclassified sequences</taxon>
        <taxon>metagenomes</taxon>
        <taxon>ecological metagenomes</taxon>
    </lineage>
</organism>